<dbReference type="NCBIfam" id="NF007020">
    <property type="entry name" value="PRK09485.1"/>
    <property type="match status" value="1"/>
</dbReference>
<evidence type="ECO:0000313" key="6">
    <source>
        <dbReference type="EMBL" id="CAB4627412.1"/>
    </source>
</evidence>
<keyword evidence="2" id="KW-0808">Transferase</keyword>
<feature type="domain" description="Hcy-binding" evidence="5">
    <location>
        <begin position="1"/>
        <end position="284"/>
    </location>
</feature>
<dbReference type="EMBL" id="CAEZVM010000007">
    <property type="protein sequence ID" value="CAB4627412.1"/>
    <property type="molecule type" value="Genomic_DNA"/>
</dbReference>
<dbReference type="InterPro" id="IPR003726">
    <property type="entry name" value="HCY_dom"/>
</dbReference>
<dbReference type="GO" id="GO:0008898">
    <property type="term" value="F:S-adenosylmethionine-homocysteine S-methyltransferase activity"/>
    <property type="evidence" value="ECO:0007669"/>
    <property type="project" value="TreeGrafter"/>
</dbReference>
<name>A0A6J6IRY1_9ZZZZ</name>
<dbReference type="PANTHER" id="PTHR46015:SF1">
    <property type="entry name" value="HOMOCYSTEINE S-METHYLTRANSFERASE-LIKE ISOFORM 1"/>
    <property type="match status" value="1"/>
</dbReference>
<dbReference type="GO" id="GO:0033528">
    <property type="term" value="P:S-methylmethionine cycle"/>
    <property type="evidence" value="ECO:0007669"/>
    <property type="project" value="TreeGrafter"/>
</dbReference>
<evidence type="ECO:0000256" key="3">
    <source>
        <dbReference type="ARBA" id="ARBA00022723"/>
    </source>
</evidence>
<evidence type="ECO:0000256" key="1">
    <source>
        <dbReference type="ARBA" id="ARBA00022603"/>
    </source>
</evidence>
<reference evidence="6" key="1">
    <citation type="submission" date="2020-05" db="EMBL/GenBank/DDBJ databases">
        <authorList>
            <person name="Chiriac C."/>
            <person name="Salcher M."/>
            <person name="Ghai R."/>
            <person name="Kavagutti S V."/>
        </authorList>
    </citation>
    <scope>NUCLEOTIDE SEQUENCE</scope>
</reference>
<keyword evidence="3" id="KW-0479">Metal-binding</keyword>
<dbReference type="GO" id="GO:0032259">
    <property type="term" value="P:methylation"/>
    <property type="evidence" value="ECO:0007669"/>
    <property type="project" value="UniProtKB-KW"/>
</dbReference>
<sequence length="291" mass="31421">MRLIDGGLSTELERIGAQFRGELWTGQALLNSPELVETAHSNFVSSGAEVVITASYQLSRQGFQEIGMSSNDADRALIASIEVARAAVGQSHCQVAASVGPYAAVLHDGSEFRGDYKVSQAQLEDFHFERLEVLLSAKPDLLAVETIPNVVETKALAVVLESVEIPYWISFTASSGTHLRSGEHIESAAEAIAGLKNLFSAGVNCLEAKHVATLTQAINKVTGIPGIAYPNFGGTWDSLSQTWSENTDNSFSEWMKIWADTPIEWIGGCCSTDATHIADLRNHLKNLETTN</sequence>
<dbReference type="SUPFAM" id="SSF82282">
    <property type="entry name" value="Homocysteine S-methyltransferase"/>
    <property type="match status" value="1"/>
</dbReference>
<organism evidence="6">
    <name type="scientific">freshwater metagenome</name>
    <dbReference type="NCBI Taxonomy" id="449393"/>
    <lineage>
        <taxon>unclassified sequences</taxon>
        <taxon>metagenomes</taxon>
        <taxon>ecological metagenomes</taxon>
    </lineage>
</organism>
<dbReference type="PROSITE" id="PS50970">
    <property type="entry name" value="HCY"/>
    <property type="match status" value="1"/>
</dbReference>
<protein>
    <submittedName>
        <fullName evidence="6">Unannotated protein</fullName>
    </submittedName>
</protein>
<dbReference type="GO" id="GO:0008270">
    <property type="term" value="F:zinc ion binding"/>
    <property type="evidence" value="ECO:0007669"/>
    <property type="project" value="InterPro"/>
</dbReference>
<keyword evidence="1" id="KW-0489">Methyltransferase</keyword>
<dbReference type="InterPro" id="IPR036589">
    <property type="entry name" value="HCY_dom_sf"/>
</dbReference>
<gene>
    <name evidence="6" type="ORF">UFOPK2032_00348</name>
</gene>
<proteinExistence type="predicted"/>
<evidence type="ECO:0000256" key="4">
    <source>
        <dbReference type="ARBA" id="ARBA00022833"/>
    </source>
</evidence>
<dbReference type="GO" id="GO:0009086">
    <property type="term" value="P:methionine biosynthetic process"/>
    <property type="evidence" value="ECO:0007669"/>
    <property type="project" value="InterPro"/>
</dbReference>
<dbReference type="InterPro" id="IPR051486">
    <property type="entry name" value="Hcy_S-methyltransferase"/>
</dbReference>
<dbReference type="Pfam" id="PF02574">
    <property type="entry name" value="S-methyl_trans"/>
    <property type="match status" value="1"/>
</dbReference>
<evidence type="ECO:0000259" key="5">
    <source>
        <dbReference type="PROSITE" id="PS50970"/>
    </source>
</evidence>
<dbReference type="AlphaFoldDB" id="A0A6J6IRY1"/>
<evidence type="ECO:0000256" key="2">
    <source>
        <dbReference type="ARBA" id="ARBA00022679"/>
    </source>
</evidence>
<keyword evidence="4" id="KW-0862">Zinc</keyword>
<accession>A0A6J6IRY1</accession>
<dbReference type="Gene3D" id="3.20.20.330">
    <property type="entry name" value="Homocysteine-binding-like domain"/>
    <property type="match status" value="1"/>
</dbReference>
<dbReference type="PANTHER" id="PTHR46015">
    <property type="entry name" value="ZGC:172121"/>
    <property type="match status" value="1"/>
</dbReference>